<sequence length="149" mass="17101">MPRGEIYFPHSADMKEENGKTDWQEVPTLFRQVTLGTSIESTGGRTGINLLEAENPDLKIDYSIDYPILEPTDYDSAKFHFALSGDFDNLPPRVDLEIFTLSRVFDNLSPSVDLEIFAPLEDLENLSLRMDLEIFTLSRDFDNLSQYWT</sequence>
<name>A0A834JB45_VESGE</name>
<gene>
    <name evidence="1" type="ORF">HZH68_013696</name>
</gene>
<organism evidence="1 2">
    <name type="scientific">Vespula germanica</name>
    <name type="common">German yellow jacket</name>
    <name type="synonym">Paravespula germanica</name>
    <dbReference type="NCBI Taxonomy" id="30212"/>
    <lineage>
        <taxon>Eukaryota</taxon>
        <taxon>Metazoa</taxon>
        <taxon>Ecdysozoa</taxon>
        <taxon>Arthropoda</taxon>
        <taxon>Hexapoda</taxon>
        <taxon>Insecta</taxon>
        <taxon>Pterygota</taxon>
        <taxon>Neoptera</taxon>
        <taxon>Endopterygota</taxon>
        <taxon>Hymenoptera</taxon>
        <taxon>Apocrita</taxon>
        <taxon>Aculeata</taxon>
        <taxon>Vespoidea</taxon>
        <taxon>Vespidae</taxon>
        <taxon>Vespinae</taxon>
        <taxon>Vespula</taxon>
    </lineage>
</organism>
<keyword evidence="2" id="KW-1185">Reference proteome</keyword>
<dbReference type="EMBL" id="JACSDZ010000016">
    <property type="protein sequence ID" value="KAF7385266.1"/>
    <property type="molecule type" value="Genomic_DNA"/>
</dbReference>
<dbReference type="AlphaFoldDB" id="A0A834JB45"/>
<evidence type="ECO:0000313" key="2">
    <source>
        <dbReference type="Proteomes" id="UP000617340"/>
    </source>
</evidence>
<reference evidence="1" key="1">
    <citation type="journal article" date="2020" name="G3 (Bethesda)">
        <title>High-Quality Assemblies for Three Invasive Social Wasps from the &lt;i&gt;Vespula&lt;/i&gt; Genus.</title>
        <authorList>
            <person name="Harrop T.W.R."/>
            <person name="Guhlin J."/>
            <person name="McLaughlin G.M."/>
            <person name="Permina E."/>
            <person name="Stockwell P."/>
            <person name="Gilligan J."/>
            <person name="Le Lec M.F."/>
            <person name="Gruber M.A.M."/>
            <person name="Quinn O."/>
            <person name="Lovegrove M."/>
            <person name="Duncan E.J."/>
            <person name="Remnant E.J."/>
            <person name="Van Eeckhoven J."/>
            <person name="Graham B."/>
            <person name="Knapp R.A."/>
            <person name="Langford K.W."/>
            <person name="Kronenberg Z."/>
            <person name="Press M.O."/>
            <person name="Eacker S.M."/>
            <person name="Wilson-Rankin E.E."/>
            <person name="Purcell J."/>
            <person name="Lester P.J."/>
            <person name="Dearden P.K."/>
        </authorList>
    </citation>
    <scope>NUCLEOTIDE SEQUENCE</scope>
    <source>
        <strain evidence="1">Linc-1</strain>
    </source>
</reference>
<protein>
    <submittedName>
        <fullName evidence="1">Uncharacterized protein</fullName>
    </submittedName>
</protein>
<dbReference type="Proteomes" id="UP000617340">
    <property type="component" value="Unassembled WGS sequence"/>
</dbReference>
<comment type="caution">
    <text evidence="1">The sequence shown here is derived from an EMBL/GenBank/DDBJ whole genome shotgun (WGS) entry which is preliminary data.</text>
</comment>
<evidence type="ECO:0000313" key="1">
    <source>
        <dbReference type="EMBL" id="KAF7385266.1"/>
    </source>
</evidence>
<accession>A0A834JB45</accession>
<proteinExistence type="predicted"/>